<dbReference type="Proteomes" id="UP000183898">
    <property type="component" value="Unassembled WGS sequence"/>
</dbReference>
<keyword evidence="1" id="KW-0812">Transmembrane</keyword>
<feature type="transmembrane region" description="Helical" evidence="1">
    <location>
        <begin position="21"/>
        <end position="42"/>
    </location>
</feature>
<evidence type="ECO:0000313" key="3">
    <source>
        <dbReference type="Proteomes" id="UP000183898"/>
    </source>
</evidence>
<keyword evidence="1" id="KW-1133">Transmembrane helix</keyword>
<gene>
    <name evidence="2" type="ORF">SAMN05216404_11464</name>
</gene>
<organism evidence="2 3">
    <name type="scientific">Nitrosospira multiformis</name>
    <dbReference type="NCBI Taxonomy" id="1231"/>
    <lineage>
        <taxon>Bacteria</taxon>
        <taxon>Pseudomonadati</taxon>
        <taxon>Pseudomonadota</taxon>
        <taxon>Betaproteobacteria</taxon>
        <taxon>Nitrosomonadales</taxon>
        <taxon>Nitrosomonadaceae</taxon>
        <taxon>Nitrosospira</taxon>
    </lineage>
</organism>
<reference evidence="2 3" key="1">
    <citation type="submission" date="2016-10" db="EMBL/GenBank/DDBJ databases">
        <authorList>
            <person name="de Groot N.N."/>
        </authorList>
    </citation>
    <scope>NUCLEOTIDE SEQUENCE [LARGE SCALE GENOMIC DNA]</scope>
    <source>
        <strain evidence="2 3">Nl18</strain>
    </source>
</reference>
<proteinExistence type="predicted"/>
<dbReference type="RefSeq" id="WP_074748662.1">
    <property type="nucleotide sequence ID" value="NZ_FOCT01000014.1"/>
</dbReference>
<name>A0A1H8MZT8_9PROT</name>
<evidence type="ECO:0000313" key="2">
    <source>
        <dbReference type="EMBL" id="SEO22763.1"/>
    </source>
</evidence>
<evidence type="ECO:0000256" key="1">
    <source>
        <dbReference type="SAM" id="Phobius"/>
    </source>
</evidence>
<dbReference type="AlphaFoldDB" id="A0A1H8MZT8"/>
<keyword evidence="1" id="KW-0472">Membrane</keyword>
<dbReference type="EMBL" id="FOCT01000014">
    <property type="protein sequence ID" value="SEO22763.1"/>
    <property type="molecule type" value="Genomic_DNA"/>
</dbReference>
<accession>A0A1H8MZT8</accession>
<protein>
    <submittedName>
        <fullName evidence="2">Uncharacterized protein</fullName>
    </submittedName>
</protein>
<sequence length="199" mass="23025">MNNTEEKLKWEASIELRIKHLKLWGATVAFVASLIPTVATVFSHNEVKGLLSHIAQKPLEGEWDYSSNYEKYHKEPNPQDLYGGGRALIIWKYQQSRYDVNLSYSIKRRDDPNPILTAVLQGTLKADENGWPAEEGFVMDNFKLLEQHHRKYRAHNMPAYEFTNCNLKKSLDRANSISCILETPDSKSEVEFTWRSSLH</sequence>